<sequence>MILIPILRSGRKLECFIFKEAFYMKLREEMPTFDGVTEWVNGEVRKAGLKGSPVLVHYWSISCHACKETLPQLNEWRERYKERGLQVVSIHMPRSEKDMELGPVKAAIKQYELIHPVAIDNGYKLVDAYKNQYVPAYYLFDAEQKLRHYQAGEKGLKMLKKRLDRILMPDEAE</sequence>
<dbReference type="STRING" id="649747.HMPREF0083_04202"/>
<dbReference type="EMBL" id="AWSJ01000253">
    <property type="protein sequence ID" value="ERI07761.1"/>
    <property type="molecule type" value="Genomic_DNA"/>
</dbReference>
<dbReference type="InterPro" id="IPR013766">
    <property type="entry name" value="Thioredoxin_domain"/>
</dbReference>
<dbReference type="AlphaFoldDB" id="U1YAG2"/>
<dbReference type="Proteomes" id="UP000016511">
    <property type="component" value="Unassembled WGS sequence"/>
</dbReference>
<dbReference type="Gene3D" id="3.40.30.10">
    <property type="entry name" value="Glutaredoxin"/>
    <property type="match status" value="1"/>
</dbReference>
<dbReference type="PANTHER" id="PTHR42852">
    <property type="entry name" value="THIOL:DISULFIDE INTERCHANGE PROTEIN DSBE"/>
    <property type="match status" value="1"/>
</dbReference>
<keyword evidence="4" id="KW-1185">Reference proteome</keyword>
<dbReference type="PROSITE" id="PS51352">
    <property type="entry name" value="THIOREDOXIN_2"/>
    <property type="match status" value="1"/>
</dbReference>
<comment type="caution">
    <text evidence="3">The sequence shown here is derived from an EMBL/GenBank/DDBJ whole genome shotgun (WGS) entry which is preliminary data.</text>
</comment>
<name>U1YAG2_ANEAE</name>
<gene>
    <name evidence="3" type="ORF">HMPREF0083_04202</name>
</gene>
<evidence type="ECO:0000256" key="1">
    <source>
        <dbReference type="ARBA" id="ARBA00023157"/>
    </source>
</evidence>
<dbReference type="InterPro" id="IPR036249">
    <property type="entry name" value="Thioredoxin-like_sf"/>
</dbReference>
<dbReference type="PATRIC" id="fig|649747.3.peg.3809"/>
<dbReference type="SUPFAM" id="SSF52833">
    <property type="entry name" value="Thioredoxin-like"/>
    <property type="match status" value="1"/>
</dbReference>
<proteinExistence type="predicted"/>
<protein>
    <submittedName>
        <fullName evidence="3">Antioxidant, AhpC/TSA family</fullName>
    </submittedName>
</protein>
<dbReference type="HOGENOM" id="CLU_042529_8_1_9"/>
<evidence type="ECO:0000313" key="3">
    <source>
        <dbReference type="EMBL" id="ERI07761.1"/>
    </source>
</evidence>
<dbReference type="GO" id="GO:0016209">
    <property type="term" value="F:antioxidant activity"/>
    <property type="evidence" value="ECO:0007669"/>
    <property type="project" value="InterPro"/>
</dbReference>
<keyword evidence="1" id="KW-1015">Disulfide bond</keyword>
<evidence type="ECO:0000259" key="2">
    <source>
        <dbReference type="PROSITE" id="PS51352"/>
    </source>
</evidence>
<dbReference type="Pfam" id="PF00578">
    <property type="entry name" value="AhpC-TSA"/>
    <property type="match status" value="1"/>
</dbReference>
<dbReference type="InterPro" id="IPR000866">
    <property type="entry name" value="AhpC/TSA"/>
</dbReference>
<reference evidence="3 4" key="1">
    <citation type="submission" date="2013-08" db="EMBL/GenBank/DDBJ databases">
        <authorList>
            <person name="Weinstock G."/>
            <person name="Sodergren E."/>
            <person name="Wylie T."/>
            <person name="Fulton L."/>
            <person name="Fulton R."/>
            <person name="Fronick C."/>
            <person name="O'Laughlin M."/>
            <person name="Godfrey J."/>
            <person name="Miner T."/>
            <person name="Herter B."/>
            <person name="Appelbaum E."/>
            <person name="Cordes M."/>
            <person name="Lek S."/>
            <person name="Wollam A."/>
            <person name="Pepin K.H."/>
            <person name="Palsikar V.B."/>
            <person name="Mitreva M."/>
            <person name="Wilson R.K."/>
        </authorList>
    </citation>
    <scope>NUCLEOTIDE SEQUENCE [LARGE SCALE GENOMIC DNA]</scope>
    <source>
        <strain evidence="3 4">ATCC 12856</strain>
    </source>
</reference>
<evidence type="ECO:0000313" key="4">
    <source>
        <dbReference type="Proteomes" id="UP000016511"/>
    </source>
</evidence>
<dbReference type="PANTHER" id="PTHR42852:SF12">
    <property type="entry name" value="THIOL-DISULFIDE OXIDOREDUCTASE YKUV"/>
    <property type="match status" value="1"/>
</dbReference>
<feature type="domain" description="Thioredoxin" evidence="2">
    <location>
        <begin position="24"/>
        <end position="168"/>
    </location>
</feature>
<dbReference type="eggNOG" id="COG0526">
    <property type="taxonomic scope" value="Bacteria"/>
</dbReference>
<dbReference type="GO" id="GO:0016491">
    <property type="term" value="F:oxidoreductase activity"/>
    <property type="evidence" value="ECO:0007669"/>
    <property type="project" value="InterPro"/>
</dbReference>
<organism evidence="3 4">
    <name type="scientific">Aneurinibacillus aneurinilyticus ATCC 12856</name>
    <dbReference type="NCBI Taxonomy" id="649747"/>
    <lineage>
        <taxon>Bacteria</taxon>
        <taxon>Bacillati</taxon>
        <taxon>Bacillota</taxon>
        <taxon>Bacilli</taxon>
        <taxon>Bacillales</taxon>
        <taxon>Paenibacillaceae</taxon>
        <taxon>Aneurinibacillus group</taxon>
        <taxon>Aneurinibacillus</taxon>
    </lineage>
</organism>
<dbReference type="InterPro" id="IPR050553">
    <property type="entry name" value="Thioredoxin_ResA/DsbE_sf"/>
</dbReference>
<accession>U1YAG2</accession>